<evidence type="ECO:0000259" key="2">
    <source>
        <dbReference type="SMART" id="SM00278"/>
    </source>
</evidence>
<organism evidence="3 4">
    <name type="scientific">Natronomonas salsuginis</name>
    <dbReference type="NCBI Taxonomy" id="2217661"/>
    <lineage>
        <taxon>Archaea</taxon>
        <taxon>Methanobacteriati</taxon>
        <taxon>Methanobacteriota</taxon>
        <taxon>Stenosarchaea group</taxon>
        <taxon>Halobacteria</taxon>
        <taxon>Halobacteriales</taxon>
        <taxon>Natronomonadaceae</taxon>
        <taxon>Natronomonas</taxon>
    </lineage>
</organism>
<feature type="domain" description="Helix-hairpin-helix DNA-binding motif class 1" evidence="2">
    <location>
        <begin position="98"/>
        <end position="117"/>
    </location>
</feature>
<dbReference type="InterPro" id="IPR010994">
    <property type="entry name" value="RuvA_2-like"/>
</dbReference>
<dbReference type="OrthoDB" id="205007at2157"/>
<feature type="domain" description="Helix-hairpin-helix DNA-binding motif class 1" evidence="2">
    <location>
        <begin position="65"/>
        <end position="84"/>
    </location>
</feature>
<dbReference type="SUPFAM" id="SSF47781">
    <property type="entry name" value="RuvA domain 2-like"/>
    <property type="match status" value="1"/>
</dbReference>
<comment type="caution">
    <text evidence="3">The sequence shown here is derived from an EMBL/GenBank/DDBJ whole genome shotgun (WGS) entry which is preliminary data.</text>
</comment>
<dbReference type="EMBL" id="QKNX01000002">
    <property type="protein sequence ID" value="TKR25862.1"/>
    <property type="molecule type" value="Genomic_DNA"/>
</dbReference>
<evidence type="ECO:0000313" key="4">
    <source>
        <dbReference type="Proteomes" id="UP000308037"/>
    </source>
</evidence>
<dbReference type="Gene3D" id="1.10.150.20">
    <property type="entry name" value="5' to 3' exonuclease, C-terminal subdomain"/>
    <property type="match status" value="1"/>
</dbReference>
<reference evidence="3 4" key="1">
    <citation type="submission" date="2019-04" db="EMBL/GenBank/DDBJ databases">
        <title>Natronomonas sp. F20-122 a newhaloarchaeon isolated from a saline saltern of Isla Bacuta, Huelva, Spain.</title>
        <authorList>
            <person name="Duran-Viseras A."/>
            <person name="Sanchez-Porro C."/>
            <person name="Ventosa A."/>
        </authorList>
    </citation>
    <scope>NUCLEOTIDE SEQUENCE [LARGE SCALE GENOMIC DNA]</scope>
    <source>
        <strain evidence="3 4">F20-122</strain>
    </source>
</reference>
<dbReference type="AlphaFoldDB" id="A0A4U5J9R6"/>
<accession>A0A4U5J9R6</accession>
<dbReference type="GO" id="GO:0006281">
    <property type="term" value="P:DNA repair"/>
    <property type="evidence" value="ECO:0007669"/>
    <property type="project" value="InterPro"/>
</dbReference>
<protein>
    <submittedName>
        <fullName evidence="3">Helix-hairpin-helix domain-containing protein</fullName>
    </submittedName>
</protein>
<dbReference type="Pfam" id="PF14520">
    <property type="entry name" value="HHH_5"/>
    <property type="match status" value="1"/>
</dbReference>
<sequence>MPELSVSDAQLERLDDIAAELEAVYVGEYGTVRPADALEYLLDTYTPPDADAAEGDAKPADATVETLTGIDGVGEVTATSLAAAGFRSIEAVRDADPEALADVEGIGREQAIDIAAAAATVEDRAGKSADGADAGDGNAGEERDGTESPEDTLQQAMSLLDAHDDRWRESGGEEPYEVDLPDGSTTGVRTKDDIKRLIFKHWR</sequence>
<keyword evidence="4" id="KW-1185">Reference proteome</keyword>
<dbReference type="Proteomes" id="UP000308037">
    <property type="component" value="Unassembled WGS sequence"/>
</dbReference>
<dbReference type="SMART" id="SM00278">
    <property type="entry name" value="HhH1"/>
    <property type="match status" value="2"/>
</dbReference>
<dbReference type="GO" id="GO:0003677">
    <property type="term" value="F:DNA binding"/>
    <property type="evidence" value="ECO:0007669"/>
    <property type="project" value="InterPro"/>
</dbReference>
<dbReference type="InterPro" id="IPR003583">
    <property type="entry name" value="Hlx-hairpin-Hlx_DNA-bd_motif"/>
</dbReference>
<feature type="region of interest" description="Disordered" evidence="1">
    <location>
        <begin position="122"/>
        <end position="189"/>
    </location>
</feature>
<feature type="compositionally biased region" description="Basic and acidic residues" evidence="1">
    <location>
        <begin position="161"/>
        <end position="171"/>
    </location>
</feature>
<evidence type="ECO:0000256" key="1">
    <source>
        <dbReference type="SAM" id="MobiDB-lite"/>
    </source>
</evidence>
<dbReference type="RefSeq" id="WP_137275764.1">
    <property type="nucleotide sequence ID" value="NZ_QKNX01000002.1"/>
</dbReference>
<proteinExistence type="predicted"/>
<evidence type="ECO:0000313" key="3">
    <source>
        <dbReference type="EMBL" id="TKR25862.1"/>
    </source>
</evidence>
<name>A0A4U5J9R6_9EURY</name>
<gene>
    <name evidence="3" type="ORF">DM868_05020</name>
</gene>